<reference evidence="2" key="3">
    <citation type="journal article" date="2019" name="Genes (Basel)">
        <title>Halobacterium salinarum virus ChaoS9, a Novel Halovirus Related to PhiH1 and PhiCh1.</title>
        <authorList>
            <person name="Dyall-Smith M."/>
            <person name="Palm P."/>
            <person name="Wanner G."/>
            <person name="Witte A."/>
            <person name="Oesterhelt D."/>
            <person name="Pfeiffer F."/>
        </authorList>
    </citation>
    <scope>NUCLEOTIDE SEQUENCE [LARGE SCALE GENOMIC DNA]</scope>
</reference>
<evidence type="ECO:0000313" key="1">
    <source>
        <dbReference type="EMBL" id="QBJ01216.1"/>
    </source>
</evidence>
<organism evidence="1 2">
    <name type="scientific">Natrialba phage PhiCh1</name>
    <dbReference type="NCBI Taxonomy" id="114777"/>
    <lineage>
        <taxon>Viruses</taxon>
        <taxon>Duplodnaviria</taxon>
        <taxon>Heunggongvirae</taxon>
        <taxon>Uroviricota</taxon>
        <taxon>Caudoviricetes</taxon>
        <taxon>Vertoviridae</taxon>
        <taxon>Myohalovirus</taxon>
        <taxon>Myohalovirus alkaliphilum</taxon>
        <taxon>Myohalovirus phiCh1</taxon>
    </lineage>
</organism>
<reference evidence="1 2" key="1">
    <citation type="journal article" date="1997" name="Mol. Microbiol.">
        <title>Characterization of Natronobacterium magadii phage phi Ch1, a unique archaeal phage containing DNA and RNA.</title>
        <authorList>
            <person name="Witte A."/>
            <person name="Baranyi U."/>
            <person name="Klein R."/>
            <person name="Sulzner M."/>
            <person name="Luo C."/>
            <person name="Wanner G."/>
            <person name="Kruger D.H."/>
            <person name="Lubitz W."/>
        </authorList>
    </citation>
    <scope>NUCLEOTIDE SEQUENCE [LARGE SCALE GENOMIC DNA]</scope>
</reference>
<protein>
    <submittedName>
        <fullName evidence="1">Uncharacterized protein</fullName>
    </submittedName>
</protein>
<dbReference type="EMBL" id="MK450543">
    <property type="protein sequence ID" value="QBJ01216.1"/>
    <property type="molecule type" value="Genomic_DNA"/>
</dbReference>
<keyword evidence="2" id="KW-1185">Reference proteome</keyword>
<gene>
    <name evidence="1" type="ORF">PhiCh1_170</name>
</gene>
<dbReference type="Proteomes" id="UP000293038">
    <property type="component" value="Segment"/>
</dbReference>
<reference evidence="1 2" key="2">
    <citation type="journal article" date="2002" name="Mol. Microbiol.">
        <title>Natrialba magadii virus phiCh1: first complete nucleotide sequence and functional organization of a virus infecting a haloalkaliphilic archaeon.</title>
        <authorList>
            <person name="Klein R."/>
            <person name="Baranyi U."/>
            <person name="Rossler N."/>
            <person name="Greineder B."/>
            <person name="Scholz H."/>
            <person name="Witte A."/>
        </authorList>
    </citation>
    <scope>NUCLEOTIDE SEQUENCE [LARGE SCALE GENOMIC DNA]</scope>
</reference>
<name>A0A481W3W2_9CAUD</name>
<sequence length="93" mass="10058">MELIFTPEDSGTKRASGYATVPYSSDAEDETVVETTKSELAAIFEAAKSDGKTLSSVDEGIGAAVEDPLPYRDFLILKNGEIVFDEGYTRSNE</sequence>
<evidence type="ECO:0000313" key="2">
    <source>
        <dbReference type="Proteomes" id="UP000293038"/>
    </source>
</evidence>
<accession>A0A481W3W2</accession>
<proteinExistence type="predicted"/>